<name>A0A8I6SV57_CIMLE</name>
<keyword evidence="9" id="KW-0539">Nucleus</keyword>
<feature type="region of interest" description="Disordered" evidence="10">
    <location>
        <begin position="53"/>
        <end position="138"/>
    </location>
</feature>
<proteinExistence type="predicted"/>
<keyword evidence="7" id="KW-0238">DNA-binding</keyword>
<dbReference type="Proteomes" id="UP000494040">
    <property type="component" value="Unassembled WGS sequence"/>
</dbReference>
<protein>
    <recommendedName>
        <fullName evidence="11">C2H2-type domain-containing protein</fullName>
    </recommendedName>
</protein>
<sequence length="381" mass="42246">MQHEEYLSPARLHMKLRQTDDLRPTLTSSVKRISSQCPPHIFLPFSQLWQEEVQNQSKSKTHSRQSKSKTHPRQSKPETHSKAVKTKDGRLQEWVRKRSSHTLSGIQQKGSASQSQRGPAFATHRAKSTVERKDAVDTNRGERRLGYYASGAAFASSRSIVVPPLKRPRLHVSSSPGGGTRSQSQSSLNSATNGNLHQKHQKEKTSSPPPQVKTYSNPDILICGNCREMFSELAELLEHKKEFCKLRFTCKCSTLNGSLKDVEEGVALTCVQCKERYESAWDLMVHVQAAHMLNIYELSAKNNVEDRLTPPPNGDIQKNGQTKVSDEEMETKDHASDEDTHSDTAGPCIVGALSIEPNVDGGIGAQVEIKSLTNGSIKASE</sequence>
<evidence type="ECO:0000256" key="9">
    <source>
        <dbReference type="ARBA" id="ARBA00023242"/>
    </source>
</evidence>
<dbReference type="PANTHER" id="PTHR45993">
    <property type="entry name" value="B-CELL LYMPHOMA/LEUKEMIA 11"/>
    <property type="match status" value="1"/>
</dbReference>
<keyword evidence="8" id="KW-0804">Transcription</keyword>
<dbReference type="KEGG" id="clec:106663450"/>
<keyword evidence="2" id="KW-0479">Metal-binding</keyword>
<feature type="compositionally biased region" description="Polar residues" evidence="10">
    <location>
        <begin position="181"/>
        <end position="196"/>
    </location>
</feature>
<feature type="compositionally biased region" description="Basic residues" evidence="10">
    <location>
        <begin position="59"/>
        <end position="74"/>
    </location>
</feature>
<evidence type="ECO:0000256" key="1">
    <source>
        <dbReference type="ARBA" id="ARBA00004123"/>
    </source>
</evidence>
<dbReference type="OrthoDB" id="6610436at2759"/>
<keyword evidence="6" id="KW-0805">Transcription regulation</keyword>
<dbReference type="PANTHER" id="PTHR45993:SF6">
    <property type="entry name" value="C2H2-TYPE DOMAIN-CONTAINING PROTEIN"/>
    <property type="match status" value="1"/>
</dbReference>
<dbReference type="GO" id="GO:0000978">
    <property type="term" value="F:RNA polymerase II cis-regulatory region sequence-specific DNA binding"/>
    <property type="evidence" value="ECO:0007669"/>
    <property type="project" value="TreeGrafter"/>
</dbReference>
<feature type="domain" description="C2H2-type" evidence="11">
    <location>
        <begin position="270"/>
        <end position="291"/>
    </location>
</feature>
<keyword evidence="5" id="KW-0862">Zinc</keyword>
<keyword evidence="13" id="KW-1185">Reference proteome</keyword>
<feature type="compositionally biased region" description="Basic and acidic residues" evidence="10">
    <location>
        <begin position="331"/>
        <end position="342"/>
    </location>
</feature>
<evidence type="ECO:0000256" key="2">
    <source>
        <dbReference type="ARBA" id="ARBA00022723"/>
    </source>
</evidence>
<dbReference type="GO" id="GO:0003700">
    <property type="term" value="F:DNA-binding transcription factor activity"/>
    <property type="evidence" value="ECO:0007669"/>
    <property type="project" value="TreeGrafter"/>
</dbReference>
<evidence type="ECO:0000259" key="11">
    <source>
        <dbReference type="PROSITE" id="PS00028"/>
    </source>
</evidence>
<dbReference type="GeneID" id="106663450"/>
<feature type="compositionally biased region" description="Basic and acidic residues" evidence="10">
    <location>
        <begin position="128"/>
        <end position="138"/>
    </location>
</feature>
<evidence type="ECO:0000256" key="10">
    <source>
        <dbReference type="SAM" id="MobiDB-lite"/>
    </source>
</evidence>
<dbReference type="InterPro" id="IPR051497">
    <property type="entry name" value="Dev/Hematopoietic_TF"/>
</dbReference>
<evidence type="ECO:0000256" key="4">
    <source>
        <dbReference type="ARBA" id="ARBA00022771"/>
    </source>
</evidence>
<dbReference type="AlphaFoldDB" id="A0A8I6SV57"/>
<evidence type="ECO:0000256" key="5">
    <source>
        <dbReference type="ARBA" id="ARBA00022833"/>
    </source>
</evidence>
<reference evidence="12" key="1">
    <citation type="submission" date="2022-01" db="UniProtKB">
        <authorList>
            <consortium name="EnsemblMetazoa"/>
        </authorList>
    </citation>
    <scope>IDENTIFICATION</scope>
</reference>
<evidence type="ECO:0000256" key="7">
    <source>
        <dbReference type="ARBA" id="ARBA00023125"/>
    </source>
</evidence>
<feature type="region of interest" description="Disordered" evidence="10">
    <location>
        <begin position="165"/>
        <end position="214"/>
    </location>
</feature>
<evidence type="ECO:0000313" key="13">
    <source>
        <dbReference type="Proteomes" id="UP000494040"/>
    </source>
</evidence>
<evidence type="ECO:0000256" key="3">
    <source>
        <dbReference type="ARBA" id="ARBA00022737"/>
    </source>
</evidence>
<evidence type="ECO:0000313" key="12">
    <source>
        <dbReference type="EnsemblMetazoa" id="XP_024085581.1"/>
    </source>
</evidence>
<keyword evidence="4" id="KW-0863">Zinc-finger</keyword>
<evidence type="ECO:0000256" key="8">
    <source>
        <dbReference type="ARBA" id="ARBA00023163"/>
    </source>
</evidence>
<keyword evidence="3" id="KW-0677">Repeat</keyword>
<comment type="subcellular location">
    <subcellularLocation>
        <location evidence="1">Nucleus</location>
    </subcellularLocation>
</comment>
<accession>A0A8I6SV57</accession>
<evidence type="ECO:0000256" key="6">
    <source>
        <dbReference type="ARBA" id="ARBA00023015"/>
    </source>
</evidence>
<feature type="compositionally biased region" description="Basic and acidic residues" evidence="10">
    <location>
        <begin position="75"/>
        <end position="96"/>
    </location>
</feature>
<dbReference type="EnsemblMetazoa" id="XM_024229813.1">
    <property type="protein sequence ID" value="XP_024085581.1"/>
    <property type="gene ID" value="LOC106663450"/>
</dbReference>
<organism evidence="12 13">
    <name type="scientific">Cimex lectularius</name>
    <name type="common">Bed bug</name>
    <name type="synonym">Acanthia lectularia</name>
    <dbReference type="NCBI Taxonomy" id="79782"/>
    <lineage>
        <taxon>Eukaryota</taxon>
        <taxon>Metazoa</taxon>
        <taxon>Ecdysozoa</taxon>
        <taxon>Arthropoda</taxon>
        <taxon>Hexapoda</taxon>
        <taxon>Insecta</taxon>
        <taxon>Pterygota</taxon>
        <taxon>Neoptera</taxon>
        <taxon>Paraneoptera</taxon>
        <taxon>Hemiptera</taxon>
        <taxon>Heteroptera</taxon>
        <taxon>Panheteroptera</taxon>
        <taxon>Cimicomorpha</taxon>
        <taxon>Cimicidae</taxon>
        <taxon>Cimex</taxon>
    </lineage>
</organism>
<dbReference type="GO" id="GO:0005634">
    <property type="term" value="C:nucleus"/>
    <property type="evidence" value="ECO:0007669"/>
    <property type="project" value="UniProtKB-SubCell"/>
</dbReference>
<feature type="region of interest" description="Disordered" evidence="10">
    <location>
        <begin position="304"/>
        <end position="347"/>
    </location>
</feature>
<dbReference type="GO" id="GO:0006357">
    <property type="term" value="P:regulation of transcription by RNA polymerase II"/>
    <property type="evidence" value="ECO:0007669"/>
    <property type="project" value="TreeGrafter"/>
</dbReference>
<dbReference type="GO" id="GO:0008270">
    <property type="term" value="F:zinc ion binding"/>
    <property type="evidence" value="ECO:0007669"/>
    <property type="project" value="UniProtKB-KW"/>
</dbReference>
<dbReference type="PROSITE" id="PS00028">
    <property type="entry name" value="ZINC_FINGER_C2H2_1"/>
    <property type="match status" value="1"/>
</dbReference>
<feature type="compositionally biased region" description="Polar residues" evidence="10">
    <location>
        <begin position="101"/>
        <end position="117"/>
    </location>
</feature>
<dbReference type="InterPro" id="IPR013087">
    <property type="entry name" value="Znf_C2H2_type"/>
</dbReference>
<dbReference type="RefSeq" id="XP_024085581.1">
    <property type="nucleotide sequence ID" value="XM_024229813.1"/>
</dbReference>